<evidence type="ECO:0000259" key="1">
    <source>
        <dbReference type="Pfam" id="PF01048"/>
    </source>
</evidence>
<dbReference type="InterPro" id="IPR000845">
    <property type="entry name" value="Nucleoside_phosphorylase_d"/>
</dbReference>
<dbReference type="CDD" id="cd09008">
    <property type="entry name" value="MTAN"/>
    <property type="match status" value="1"/>
</dbReference>
<dbReference type="Pfam" id="PF01048">
    <property type="entry name" value="PNP_UDP_1"/>
    <property type="match status" value="1"/>
</dbReference>
<name>A0A2M8L3V3_9BACT</name>
<reference evidence="3" key="1">
    <citation type="submission" date="2017-09" db="EMBL/GenBank/DDBJ databases">
        <title>Depth-based differentiation of microbial function through sediment-hosted aquifers and enrichment of novel symbionts in the deep terrestrial subsurface.</title>
        <authorList>
            <person name="Probst A.J."/>
            <person name="Ladd B."/>
            <person name="Jarett J.K."/>
            <person name="Geller-Mcgrath D.E."/>
            <person name="Sieber C.M.K."/>
            <person name="Emerson J.B."/>
            <person name="Anantharaman K."/>
            <person name="Thomas B.C."/>
            <person name="Malmstrom R."/>
            <person name="Stieglmeier M."/>
            <person name="Klingl A."/>
            <person name="Woyke T."/>
            <person name="Ryan C.M."/>
            <person name="Banfield J.F."/>
        </authorList>
    </citation>
    <scope>NUCLEOTIDE SEQUENCE [LARGE SCALE GENOMIC DNA]</scope>
</reference>
<dbReference type="Proteomes" id="UP000231474">
    <property type="component" value="Unassembled WGS sequence"/>
</dbReference>
<gene>
    <name evidence="2" type="ORF">COU95_01550</name>
</gene>
<dbReference type="Gene3D" id="3.40.50.1580">
    <property type="entry name" value="Nucleoside phosphorylase domain"/>
    <property type="match status" value="1"/>
</dbReference>
<feature type="domain" description="Nucleoside phosphorylase" evidence="1">
    <location>
        <begin position="28"/>
        <end position="298"/>
    </location>
</feature>
<dbReference type="AlphaFoldDB" id="A0A2M8L3V3"/>
<organism evidence="2 3">
    <name type="scientific">Candidatus Shapirobacteria bacterium CG10_big_fil_rev_8_21_14_0_10_40_9</name>
    <dbReference type="NCBI Taxonomy" id="1974888"/>
    <lineage>
        <taxon>Bacteria</taxon>
        <taxon>Candidatus Shapironibacteriota</taxon>
    </lineage>
</organism>
<comment type="caution">
    <text evidence="2">The sequence shown here is derived from an EMBL/GenBank/DDBJ whole genome shotgun (WGS) entry which is preliminary data.</text>
</comment>
<dbReference type="EMBL" id="PFEK01000029">
    <property type="protein sequence ID" value="PJE67605.1"/>
    <property type="molecule type" value="Genomic_DNA"/>
</dbReference>
<dbReference type="PANTHER" id="PTHR21234:SF42">
    <property type="entry name" value="PHOSPHORYLASE SUPERFAMILY PROTEIN"/>
    <property type="match status" value="1"/>
</dbReference>
<evidence type="ECO:0000313" key="3">
    <source>
        <dbReference type="Proteomes" id="UP000231474"/>
    </source>
</evidence>
<dbReference type="InterPro" id="IPR035994">
    <property type="entry name" value="Nucleoside_phosphorylase_sf"/>
</dbReference>
<sequence length="303" mass="32782">MLVIGLLVGYATGTMHAHGKLDNVPRVAVESAFDAELKLLLGEAKIEKQYVIDGTTYYLGRLRGNDVVMYLSGVSMVSAAMKTQSPADYFNIERIVFSGIAGGVNPNLHIGDVTVPAQWGQYLEAYFARETEEGVFTPPSWVELQWPNFGMIYPAPVEVVYEGGEPDAYEEKFWFPVDPEMLAVAKEVAAAVDLAQCTPDGVCLSYDPVVKVGGNGVSGQAFVDNAAFRDYAWKTFQADALDMETAAVAQVAYTNDIPYVAFRSLSDLAGGGPGENEIGTFFQLAADNSANLVLAFLEAWANK</sequence>
<dbReference type="GO" id="GO:0003824">
    <property type="term" value="F:catalytic activity"/>
    <property type="evidence" value="ECO:0007669"/>
    <property type="project" value="InterPro"/>
</dbReference>
<dbReference type="GO" id="GO:0009116">
    <property type="term" value="P:nucleoside metabolic process"/>
    <property type="evidence" value="ECO:0007669"/>
    <property type="project" value="InterPro"/>
</dbReference>
<accession>A0A2M8L3V3</accession>
<dbReference type="PANTHER" id="PTHR21234">
    <property type="entry name" value="PURINE NUCLEOSIDE PHOSPHORYLASE"/>
    <property type="match status" value="1"/>
</dbReference>
<protein>
    <submittedName>
        <fullName evidence="2">Phosphorylase</fullName>
    </submittedName>
</protein>
<evidence type="ECO:0000313" key="2">
    <source>
        <dbReference type="EMBL" id="PJE67605.1"/>
    </source>
</evidence>
<proteinExistence type="predicted"/>
<dbReference type="SUPFAM" id="SSF53167">
    <property type="entry name" value="Purine and uridine phosphorylases"/>
    <property type="match status" value="1"/>
</dbReference>